<keyword evidence="2" id="KW-0456">Lyase</keyword>
<evidence type="ECO:0000313" key="5">
    <source>
        <dbReference type="EMBL" id="CAD8792283.1"/>
    </source>
</evidence>
<comment type="catalytic activity">
    <reaction evidence="1">
        <text>2-succinylbenzoyl-CoA + H(+) = 1,4-dihydroxy-2-naphthoyl-CoA + H2O</text>
        <dbReference type="Rhea" id="RHEA:26562"/>
        <dbReference type="ChEBI" id="CHEBI:15377"/>
        <dbReference type="ChEBI" id="CHEBI:15378"/>
        <dbReference type="ChEBI" id="CHEBI:57364"/>
        <dbReference type="ChEBI" id="CHEBI:58897"/>
        <dbReference type="EC" id="4.1.3.36"/>
    </reaction>
</comment>
<evidence type="ECO:0000256" key="2">
    <source>
        <dbReference type="ARBA" id="ARBA00023239"/>
    </source>
</evidence>
<dbReference type="EMBL" id="HBFN01012157">
    <property type="protein sequence ID" value="CAD8792283.1"/>
    <property type="molecule type" value="Transcribed_RNA"/>
</dbReference>
<dbReference type="GO" id="GO:0008935">
    <property type="term" value="F:1,4-dihydroxy-2-naphthoyl-CoA synthase activity"/>
    <property type="evidence" value="ECO:0007669"/>
    <property type="project" value="UniProtKB-EC"/>
</dbReference>
<dbReference type="Pfam" id="PF00378">
    <property type="entry name" value="ECH_1"/>
    <property type="match status" value="1"/>
</dbReference>
<evidence type="ECO:0000256" key="1">
    <source>
        <dbReference type="ARBA" id="ARBA00000177"/>
    </source>
</evidence>
<dbReference type="PROSITE" id="PS00166">
    <property type="entry name" value="ENOYL_COA_HYDRATASE"/>
    <property type="match status" value="1"/>
</dbReference>
<dbReference type="InterPro" id="IPR018376">
    <property type="entry name" value="Enoyl-CoA_hyd/isom_CS"/>
</dbReference>
<dbReference type="GO" id="GO:0009234">
    <property type="term" value="P:menaquinone biosynthetic process"/>
    <property type="evidence" value="ECO:0007669"/>
    <property type="project" value="InterPro"/>
</dbReference>
<dbReference type="CDD" id="cd06558">
    <property type="entry name" value="crotonase-like"/>
    <property type="match status" value="1"/>
</dbReference>
<dbReference type="InterPro" id="IPR014748">
    <property type="entry name" value="Enoyl-CoA_hydra_C"/>
</dbReference>
<dbReference type="AlphaFoldDB" id="A0A7S0YTF3"/>
<organism evidence="5">
    <name type="scientific">Hemiselmis tepida</name>
    <dbReference type="NCBI Taxonomy" id="464990"/>
    <lineage>
        <taxon>Eukaryota</taxon>
        <taxon>Cryptophyceae</taxon>
        <taxon>Cryptomonadales</taxon>
        <taxon>Hemiselmidaceae</taxon>
        <taxon>Hemiselmis</taxon>
    </lineage>
</organism>
<evidence type="ECO:0000256" key="4">
    <source>
        <dbReference type="RuleBase" id="RU003707"/>
    </source>
</evidence>
<dbReference type="HAMAP" id="MF_01934">
    <property type="entry name" value="MenB"/>
    <property type="match status" value="1"/>
</dbReference>
<reference evidence="5" key="1">
    <citation type="submission" date="2021-01" db="EMBL/GenBank/DDBJ databases">
        <authorList>
            <person name="Corre E."/>
            <person name="Pelletier E."/>
            <person name="Niang G."/>
            <person name="Scheremetjew M."/>
            <person name="Finn R."/>
            <person name="Kale V."/>
            <person name="Holt S."/>
            <person name="Cochrane G."/>
            <person name="Meng A."/>
            <person name="Brown T."/>
            <person name="Cohen L."/>
        </authorList>
    </citation>
    <scope>NUCLEOTIDE SEQUENCE</scope>
    <source>
        <strain evidence="5">CCMP443</strain>
    </source>
</reference>
<dbReference type="SUPFAM" id="SSF52096">
    <property type="entry name" value="ClpP/crotonase"/>
    <property type="match status" value="1"/>
</dbReference>
<dbReference type="PANTHER" id="PTHR43113:SF1">
    <property type="entry name" value="1,4-DIHYDROXY-2-NAPHTHOYL-COA SYNTHASE, PEROXISOMAL"/>
    <property type="match status" value="1"/>
</dbReference>
<comment type="similarity">
    <text evidence="4">Belongs to the enoyl-CoA hydratase/isomerase family.</text>
</comment>
<dbReference type="Gene3D" id="3.90.226.10">
    <property type="entry name" value="2-enoyl-CoA Hydratase, Chain A, domain 1"/>
    <property type="match status" value="1"/>
</dbReference>
<dbReference type="GO" id="GO:0005829">
    <property type="term" value="C:cytosol"/>
    <property type="evidence" value="ECO:0007669"/>
    <property type="project" value="TreeGrafter"/>
</dbReference>
<dbReference type="EC" id="4.1.3.36" evidence="3"/>
<dbReference type="InterPro" id="IPR010198">
    <property type="entry name" value="DHNA-CoA_synthase_MenB"/>
</dbReference>
<proteinExistence type="inferred from homology"/>
<protein>
    <recommendedName>
        <fullName evidence="3">1,4-dihydroxy-2-naphthoyl-CoA synthase</fullName>
        <ecNumber evidence="3">4.1.3.36</ecNumber>
    </recommendedName>
</protein>
<dbReference type="InterPro" id="IPR001753">
    <property type="entry name" value="Enoyl-CoA_hydra/iso"/>
</dbReference>
<evidence type="ECO:0000256" key="3">
    <source>
        <dbReference type="ARBA" id="ARBA00066833"/>
    </source>
</evidence>
<dbReference type="FunFam" id="3.90.226.10:FF:000003">
    <property type="entry name" value="1,4-dihydroxy-2-naphthoyl-CoA synthase"/>
    <property type="match status" value="1"/>
</dbReference>
<dbReference type="NCBIfam" id="TIGR01929">
    <property type="entry name" value="menB"/>
    <property type="match status" value="1"/>
</dbReference>
<accession>A0A7S0YTF3</accession>
<dbReference type="NCBIfam" id="NF005637">
    <property type="entry name" value="PRK07396.1"/>
    <property type="match status" value="1"/>
</dbReference>
<name>A0A7S0YTF3_9CRYP</name>
<dbReference type="InterPro" id="IPR029045">
    <property type="entry name" value="ClpP/crotonase-like_dom_sf"/>
</dbReference>
<gene>
    <name evidence="5" type="ORF">HTEP1355_LOCUS6979</name>
</gene>
<sequence length="303" mass="33123">MAALVKSGERKSPKQTADGFHLVSTQPTIWQDVTAKHGLQDVLLHLSGEGFAKITINRPQVHNAFRPRTIKDLREALRISQDNVAIGVIILCGQGPNAFCSGGDQSLRGEGGYEDGTDEVPRLRVLDLQVEMRRCPKPIIAMIAGYAVGGGHILHMVCDLSIAADNAMFGQTGPKVGSFDAGYGSGHMARIVGQKKAREIWFLCRLYTAKEALDMKLVNTVVPLAQLEGETLRWCRRIMQLSPTAIACLKAAMNADEDGQAGIMELAGLATRLFYLSEEGKEGRDAYNQKRKVDFRSVLSSRL</sequence>
<dbReference type="PANTHER" id="PTHR43113">
    <property type="entry name" value="NUCLEOSIDE-DIPHOSPHATE-SUGAR EPIMERASE"/>
    <property type="match status" value="1"/>
</dbReference>
<dbReference type="Gene3D" id="1.10.12.10">
    <property type="entry name" value="Lyase 2-enoyl-coa Hydratase, Chain A, domain 2"/>
    <property type="match status" value="1"/>
</dbReference>